<feature type="compositionally biased region" description="Polar residues" evidence="7">
    <location>
        <begin position="949"/>
        <end position="960"/>
    </location>
</feature>
<evidence type="ECO:0000256" key="7">
    <source>
        <dbReference type="SAM" id="MobiDB-lite"/>
    </source>
</evidence>
<dbReference type="InterPro" id="IPR017105">
    <property type="entry name" value="AP3_complex_dsu"/>
</dbReference>
<evidence type="ECO:0000259" key="8">
    <source>
        <dbReference type="SMART" id="SM01354"/>
    </source>
</evidence>
<dbReference type="OMA" id="ICITNIG"/>
<keyword evidence="3" id="KW-0813">Transport</keyword>
<name>A0A7M7PHF0_STRPU</name>
<feature type="compositionally biased region" description="Basic residues" evidence="7">
    <location>
        <begin position="859"/>
        <end position="869"/>
    </location>
</feature>
<dbReference type="CTD" id="8943"/>
<feature type="compositionally biased region" description="Basic residues" evidence="7">
    <location>
        <begin position="744"/>
        <end position="760"/>
    </location>
</feature>
<reference evidence="10" key="1">
    <citation type="submission" date="2015-02" db="EMBL/GenBank/DDBJ databases">
        <title>Genome sequencing for Strongylocentrotus purpuratus.</title>
        <authorList>
            <person name="Murali S."/>
            <person name="Liu Y."/>
            <person name="Vee V."/>
            <person name="English A."/>
            <person name="Wang M."/>
            <person name="Skinner E."/>
            <person name="Han Y."/>
            <person name="Muzny D.M."/>
            <person name="Worley K.C."/>
            <person name="Gibbs R.A."/>
        </authorList>
    </citation>
    <scope>NUCLEOTIDE SEQUENCE</scope>
</reference>
<dbReference type="GO" id="GO:0098943">
    <property type="term" value="P:neurotransmitter receptor transport, postsynaptic endosome to lysosome"/>
    <property type="evidence" value="ECO:0000318"/>
    <property type="project" value="GO_Central"/>
</dbReference>
<dbReference type="GO" id="GO:0006896">
    <property type="term" value="P:Golgi to vacuole transport"/>
    <property type="evidence" value="ECO:0000318"/>
    <property type="project" value="GO_Central"/>
</dbReference>
<dbReference type="GO" id="GO:0030123">
    <property type="term" value="C:AP-3 adaptor complex"/>
    <property type="evidence" value="ECO:0000318"/>
    <property type="project" value="GO_Central"/>
</dbReference>
<dbReference type="GeneID" id="763515"/>
<dbReference type="KEGG" id="spu:763515"/>
<feature type="domain" description="AP-3 complex subunit delta" evidence="8">
    <location>
        <begin position="666"/>
        <end position="809"/>
    </location>
</feature>
<evidence type="ECO:0000256" key="5">
    <source>
        <dbReference type="ARBA" id="ARBA00022927"/>
    </source>
</evidence>
<dbReference type="Gene3D" id="1.25.10.10">
    <property type="entry name" value="Leucine-rich Repeat Variant"/>
    <property type="match status" value="1"/>
</dbReference>
<dbReference type="Pfam" id="PF01602">
    <property type="entry name" value="Adaptin_N"/>
    <property type="match status" value="1"/>
</dbReference>
<dbReference type="FunFam" id="1.25.10.10:FF:000785">
    <property type="entry name" value="Adaptor related protein complex 3 subunit delta 1"/>
    <property type="match status" value="1"/>
</dbReference>
<dbReference type="GO" id="GO:0016182">
    <property type="term" value="P:synaptic vesicle budding from endosome"/>
    <property type="evidence" value="ECO:0000318"/>
    <property type="project" value="GO_Central"/>
</dbReference>
<evidence type="ECO:0000256" key="3">
    <source>
        <dbReference type="ARBA" id="ARBA00022448"/>
    </source>
</evidence>
<dbReference type="RefSeq" id="XP_030851516.1">
    <property type="nucleotide sequence ID" value="XM_030995656.1"/>
</dbReference>
<dbReference type="GO" id="GO:1904115">
    <property type="term" value="C:axon cytoplasm"/>
    <property type="evidence" value="ECO:0007669"/>
    <property type="project" value="GOC"/>
</dbReference>
<comment type="similarity">
    <text evidence="2">Belongs to the adaptor complexes large subunit family.</text>
</comment>
<sequence length="1247" mass="139213">MSVTLKKVKGSLERVFEKNLQDLVRGIRSNKDNEAKYISSCMEEIKQELRQENSAVKANAVAKLIYLNMLGYDISWAAFNIIEVMSSPKFTFKRIGYMAAAQSFHEGTDVLMLTTNMIRKDINSVSQYEAGVAMAGLACFTSPDIARDLANDLMSLMASTRPYIRKKAVLLMYKIFLKFPDALRPAFPRLKEKLEDPDPGVQSAAVNVICELARKNPRNYLSLAPLFFKLMTSSTNNWMLIKIIKLFGALTPLEPRLGKKLLEPLTNLIHSTSAMSLLYECINTVISVLISLSSGMPDHSASIQLCVQKLRILIEDSDQNLKYLGLLAMSKILKTHPKSVQSHKDLILDCLDDRDESIRLRALDLLYGMVSKKNLMEIVKKLMVHVDKAEGSVYRDELLAKILEICSQNNYQYIINFEWYVSILVELTKIEGTKHGHLIASQMLDVAIRVKAIRPFAARQMATLLENTHLLIGTAAQRNGICEVLYAAAWIVGEFPEYLAQPQVTLENMLKHRVTVLPGHIQGIYVQNILKLYSNILVKMEEDDSKEDVVRVTQLLIEKLPSFAESADLEVQERACCILQLLKYVNKLLEKDECVATELADLFVGELNPVAPKAQKKVPVPEGLDLDKWINAPPSDSSDEEVTIDTMFIHDAHRVKHQKEVVYEVLDEEELEKRREARRVEQASNPHYLKDDRSSSSKKKKLKDLAAENDGTNSIPVAQIDLTVPLHVPGVNVTDQYMEQSKPSSKKKHRKHKRGKRGRHTSVSSDDIPVTHQVDIVGEEMPEGAVLSDHEEDDRAMDDPHRALDIDLERPLDERDHLPVRKHRNAPELTTTQEEAEVSKLQDKPKKKRSKEKETKKTSKDKKKKKTKSAKVEESGASAGLDLMEGETKEPAINGNAEEAPEPAPAAPKEVEPVTAPAAPAPAPAVDDLNFWLSQDTPTPQGKPAPVAQTPNPAPTTNGNVEEKSSKKHRKDKKVKKDKKKKKSASKENYEAVGEIEDISEEQTPDPVIPAMSSYRLLAENESLKLTYETRVDPKQNSQVVISVIFTNLTSSHLKALEFQVLDSLNTKLIRDAGSQHDGVKVPFQLPPEASNEGQFAFTIHAITMPQKLKGTLTYMVKDDKGSTSEKIDFKVNLPVSSYMLATPCSREHYSELLANGELSAKNSFTTPPGGVDFAITLARVCFHSHMAVVERVERTASLFSCSMKGHQVCVLLKTMDGGGVSVDGKSNDSSLLSNYLDEIKATVLES</sequence>
<keyword evidence="5" id="KW-0653">Protein transport</keyword>
<evidence type="ECO:0000256" key="1">
    <source>
        <dbReference type="ARBA" id="ARBA00004308"/>
    </source>
</evidence>
<dbReference type="GO" id="GO:0098830">
    <property type="term" value="C:presynaptic endosome"/>
    <property type="evidence" value="ECO:0000318"/>
    <property type="project" value="GO_Central"/>
</dbReference>
<dbReference type="SMART" id="SM01354">
    <property type="entry name" value="BLVR"/>
    <property type="match status" value="1"/>
</dbReference>
<dbReference type="InterPro" id="IPR016024">
    <property type="entry name" value="ARM-type_fold"/>
</dbReference>
<feature type="region of interest" description="Disordered" evidence="7">
    <location>
        <begin position="675"/>
        <end position="707"/>
    </location>
</feature>
<protein>
    <recommendedName>
        <fullName evidence="8">AP-3 complex subunit delta domain-containing protein</fullName>
    </recommendedName>
</protein>
<dbReference type="InterPro" id="IPR010474">
    <property type="entry name" value="AP3D_dom_metazoa"/>
</dbReference>
<keyword evidence="4" id="KW-0677">Repeat</keyword>
<evidence type="ECO:0000313" key="10">
    <source>
        <dbReference type="Proteomes" id="UP000007110"/>
    </source>
</evidence>
<dbReference type="SUPFAM" id="SSF48371">
    <property type="entry name" value="ARM repeat"/>
    <property type="match status" value="1"/>
</dbReference>
<keyword evidence="6" id="KW-0472">Membrane</keyword>
<reference evidence="9" key="2">
    <citation type="submission" date="2021-01" db="UniProtKB">
        <authorList>
            <consortium name="EnsemblMetazoa"/>
        </authorList>
    </citation>
    <scope>IDENTIFICATION</scope>
</reference>
<accession>A0A7M7PHF0</accession>
<dbReference type="InterPro" id="IPR011989">
    <property type="entry name" value="ARM-like"/>
</dbReference>
<dbReference type="Gene3D" id="3.30.450.50">
    <property type="entry name" value="Longin domain"/>
    <property type="match status" value="1"/>
</dbReference>
<feature type="region of interest" description="Disordered" evidence="7">
    <location>
        <begin position="736"/>
        <end position="991"/>
    </location>
</feature>
<dbReference type="GO" id="GO:0048490">
    <property type="term" value="P:anterograde synaptic vesicle transport"/>
    <property type="evidence" value="ECO:0000318"/>
    <property type="project" value="GO_Central"/>
</dbReference>
<evidence type="ECO:0000256" key="6">
    <source>
        <dbReference type="ARBA" id="ARBA00023136"/>
    </source>
</evidence>
<evidence type="ECO:0000256" key="4">
    <source>
        <dbReference type="ARBA" id="ARBA00022737"/>
    </source>
</evidence>
<feature type="compositionally biased region" description="Basic residues" evidence="7">
    <location>
        <begin position="966"/>
        <end position="984"/>
    </location>
</feature>
<dbReference type="InterPro" id="IPR002553">
    <property type="entry name" value="Clathrin/coatomer_adapt-like_N"/>
</dbReference>
<evidence type="ECO:0000313" key="9">
    <source>
        <dbReference type="EnsemblMetazoa" id="XP_030851516"/>
    </source>
</evidence>
<dbReference type="Pfam" id="PF06375">
    <property type="entry name" value="AP3D1"/>
    <property type="match status" value="1"/>
</dbReference>
<feature type="compositionally biased region" description="Basic and acidic residues" evidence="7">
    <location>
        <begin position="797"/>
        <end position="819"/>
    </location>
</feature>
<comment type="subcellular location">
    <subcellularLocation>
        <location evidence="1">Endomembrane system</location>
    </subcellularLocation>
</comment>
<dbReference type="Proteomes" id="UP000007110">
    <property type="component" value="Unassembled WGS sequence"/>
</dbReference>
<dbReference type="FunFam" id="1.25.10.10:FF:000808">
    <property type="entry name" value="Adaptor related protein complex 3 subunit delta 1"/>
    <property type="match status" value="1"/>
</dbReference>
<dbReference type="GO" id="GO:0006623">
    <property type="term" value="P:protein targeting to vacuole"/>
    <property type="evidence" value="ECO:0000318"/>
    <property type="project" value="GO_Central"/>
</dbReference>
<dbReference type="Pfam" id="PF26171">
    <property type="entry name" value="Mu_AP3"/>
    <property type="match status" value="1"/>
</dbReference>
<dbReference type="OrthoDB" id="10264595at2759"/>
<dbReference type="GO" id="GO:0043195">
    <property type="term" value="C:terminal bouton"/>
    <property type="evidence" value="ECO:0000318"/>
    <property type="project" value="GO_Central"/>
</dbReference>
<dbReference type="AlphaFoldDB" id="A0A7M7PHF0"/>
<dbReference type="InParanoid" id="A0A7M7PHF0"/>
<dbReference type="GO" id="GO:0010008">
    <property type="term" value="C:endosome membrane"/>
    <property type="evidence" value="ECO:0000318"/>
    <property type="project" value="GO_Central"/>
</dbReference>
<dbReference type="InterPro" id="IPR058898">
    <property type="entry name" value="Mu_AP3"/>
</dbReference>
<dbReference type="PANTHER" id="PTHR22781:SF12">
    <property type="entry name" value="AP-3 COMPLEX SUBUNIT DELTA-1"/>
    <property type="match status" value="1"/>
</dbReference>
<evidence type="ECO:0000256" key="2">
    <source>
        <dbReference type="ARBA" id="ARBA00006613"/>
    </source>
</evidence>
<organism evidence="9 10">
    <name type="scientific">Strongylocentrotus purpuratus</name>
    <name type="common">Purple sea urchin</name>
    <dbReference type="NCBI Taxonomy" id="7668"/>
    <lineage>
        <taxon>Eukaryota</taxon>
        <taxon>Metazoa</taxon>
        <taxon>Echinodermata</taxon>
        <taxon>Eleutherozoa</taxon>
        <taxon>Echinozoa</taxon>
        <taxon>Echinoidea</taxon>
        <taxon>Euechinoidea</taxon>
        <taxon>Echinacea</taxon>
        <taxon>Camarodonta</taxon>
        <taxon>Echinidea</taxon>
        <taxon>Strongylocentrotidae</taxon>
        <taxon>Strongylocentrotus</taxon>
    </lineage>
</organism>
<dbReference type="PANTHER" id="PTHR22781">
    <property type="entry name" value="DELTA ADAPTIN-RELATED"/>
    <property type="match status" value="1"/>
</dbReference>
<dbReference type="EnsemblMetazoa" id="XM_030995656">
    <property type="protein sequence ID" value="XP_030851516"/>
    <property type="gene ID" value="LOC763515"/>
</dbReference>
<proteinExistence type="inferred from homology"/>
<dbReference type="GO" id="GO:0048499">
    <property type="term" value="P:synaptic vesicle membrane organization"/>
    <property type="evidence" value="ECO:0000318"/>
    <property type="project" value="GO_Central"/>
</dbReference>
<keyword evidence="10" id="KW-1185">Reference proteome</keyword>